<proteinExistence type="predicted"/>
<dbReference type="Gene3D" id="1.10.150.280">
    <property type="entry name" value="AF1531-like domain"/>
    <property type="match status" value="1"/>
</dbReference>
<dbReference type="InterPro" id="IPR010994">
    <property type="entry name" value="RuvA_2-like"/>
</dbReference>
<evidence type="ECO:0000256" key="1">
    <source>
        <dbReference type="SAM" id="MobiDB-lite"/>
    </source>
</evidence>
<feature type="region of interest" description="Disordered" evidence="1">
    <location>
        <begin position="126"/>
        <end position="165"/>
    </location>
</feature>
<keyword evidence="4" id="KW-1185">Reference proteome</keyword>
<dbReference type="PANTHER" id="PTHR21180">
    <property type="entry name" value="ENDONUCLEASE/EXONUCLEASE/PHOSPHATASE FAMILY DOMAIN-CONTAINING PROTEIN 1"/>
    <property type="match status" value="1"/>
</dbReference>
<dbReference type="RefSeq" id="WP_008164044.1">
    <property type="nucleotide sequence ID" value="NZ_AGUF01000055.1"/>
</dbReference>
<sequence>MNPFVQPTVACGSPLPQWRRPRREPVRACPRAGQRALRRAFSVLLLSVGLGVAAPPAQAVDLNKASAAELESVRGIGPRTAEVIVRERERGGEFESLEDLTERVRGIGQKKAQALQAAGLTVGAKAAAAGDSSSSAPAAARPAQAKPAQGKPAPARPAASAPAKP</sequence>
<dbReference type="STRING" id="477184.KYC_15977"/>
<evidence type="ECO:0000313" key="4">
    <source>
        <dbReference type="Proteomes" id="UP000003113"/>
    </source>
</evidence>
<dbReference type="SMART" id="SM00278">
    <property type="entry name" value="HhH1"/>
    <property type="match status" value="2"/>
</dbReference>
<dbReference type="GO" id="GO:0003677">
    <property type="term" value="F:DNA binding"/>
    <property type="evidence" value="ECO:0007669"/>
    <property type="project" value="InterPro"/>
</dbReference>
<dbReference type="AlphaFoldDB" id="H0F8U7"/>
<evidence type="ECO:0000259" key="2">
    <source>
        <dbReference type="SMART" id="SM00278"/>
    </source>
</evidence>
<reference evidence="3 4" key="1">
    <citation type="journal article" date="2012" name="J. Bacteriol.">
        <title>Genome sequence of the highly efficient arsenite-oxidizing bacterium Achromobacter arsenitoxydans SY8.</title>
        <authorList>
            <person name="Li X."/>
            <person name="Hu Y."/>
            <person name="Gong J."/>
            <person name="Lin Y."/>
            <person name="Johnstone L."/>
            <person name="Rensing C."/>
            <person name="Wang G."/>
        </authorList>
    </citation>
    <scope>NUCLEOTIDE SEQUENCE [LARGE SCALE GENOMIC DNA]</scope>
    <source>
        <strain evidence="3 4">SY8</strain>
    </source>
</reference>
<dbReference type="eggNOG" id="COG1555">
    <property type="taxonomic scope" value="Bacteria"/>
</dbReference>
<dbReference type="InterPro" id="IPR003583">
    <property type="entry name" value="Hlx-hairpin-Hlx_DNA-bd_motif"/>
</dbReference>
<dbReference type="PATRIC" id="fig|477184.5.peg.3150"/>
<name>H0F8U7_9BURK</name>
<dbReference type="PANTHER" id="PTHR21180:SF32">
    <property type="entry name" value="ENDONUCLEASE_EXONUCLEASE_PHOSPHATASE FAMILY DOMAIN-CONTAINING PROTEIN 1"/>
    <property type="match status" value="1"/>
</dbReference>
<dbReference type="Proteomes" id="UP000003113">
    <property type="component" value="Unassembled WGS sequence"/>
</dbReference>
<feature type="domain" description="Helix-hairpin-helix DNA-binding motif class 1" evidence="2">
    <location>
        <begin position="98"/>
        <end position="118"/>
    </location>
</feature>
<gene>
    <name evidence="3" type="ORF">KYC_15977</name>
</gene>
<dbReference type="EMBL" id="AGUF01000055">
    <property type="protein sequence ID" value="EHK65012.1"/>
    <property type="molecule type" value="Genomic_DNA"/>
</dbReference>
<organism evidence="3 4">
    <name type="scientific">Achromobacter arsenitoxydans SY8</name>
    <dbReference type="NCBI Taxonomy" id="477184"/>
    <lineage>
        <taxon>Bacteria</taxon>
        <taxon>Pseudomonadati</taxon>
        <taxon>Pseudomonadota</taxon>
        <taxon>Betaproteobacteria</taxon>
        <taxon>Burkholderiales</taxon>
        <taxon>Alcaligenaceae</taxon>
        <taxon>Achromobacter</taxon>
    </lineage>
</organism>
<dbReference type="GO" id="GO:0006281">
    <property type="term" value="P:DNA repair"/>
    <property type="evidence" value="ECO:0007669"/>
    <property type="project" value="InterPro"/>
</dbReference>
<protein>
    <recommendedName>
        <fullName evidence="2">Helix-hairpin-helix DNA-binding motif class 1 domain-containing protein</fullName>
    </recommendedName>
</protein>
<dbReference type="InterPro" id="IPR051675">
    <property type="entry name" value="Endo/Exo/Phosphatase_dom_1"/>
</dbReference>
<dbReference type="Pfam" id="PF12836">
    <property type="entry name" value="HHH_3"/>
    <property type="match status" value="1"/>
</dbReference>
<evidence type="ECO:0000313" key="3">
    <source>
        <dbReference type="EMBL" id="EHK65012.1"/>
    </source>
</evidence>
<comment type="caution">
    <text evidence="3">The sequence shown here is derived from an EMBL/GenBank/DDBJ whole genome shotgun (WGS) entry which is preliminary data.</text>
</comment>
<feature type="domain" description="Helix-hairpin-helix DNA-binding motif class 1" evidence="2">
    <location>
        <begin position="68"/>
        <end position="87"/>
    </location>
</feature>
<dbReference type="SUPFAM" id="SSF47781">
    <property type="entry name" value="RuvA domain 2-like"/>
    <property type="match status" value="1"/>
</dbReference>
<accession>H0F8U7</accession>
<dbReference type="OrthoDB" id="8687931at2"/>